<dbReference type="Gene3D" id="3.20.20.380">
    <property type="entry name" value="Copper homeostasis (CutC) domain"/>
    <property type="match status" value="1"/>
</dbReference>
<dbReference type="SUPFAM" id="SSF110395">
    <property type="entry name" value="CutC-like"/>
    <property type="match status" value="1"/>
</dbReference>
<comment type="similarity">
    <text evidence="1">Belongs to the CutC family.</text>
</comment>
<dbReference type="Proteomes" id="UP001501594">
    <property type="component" value="Unassembled WGS sequence"/>
</dbReference>
<dbReference type="PANTHER" id="PTHR12598:SF0">
    <property type="entry name" value="COPPER HOMEOSTASIS PROTEIN CUTC HOMOLOG"/>
    <property type="match status" value="1"/>
</dbReference>
<comment type="caution">
    <text evidence="3">The sequence shown here is derived from an EMBL/GenBank/DDBJ whole genome shotgun (WGS) entry which is preliminary data.</text>
</comment>
<dbReference type="EMBL" id="BAABAU010000001">
    <property type="protein sequence ID" value="GAA4265935.1"/>
    <property type="molecule type" value="Genomic_DNA"/>
</dbReference>
<dbReference type="InterPro" id="IPR036822">
    <property type="entry name" value="CutC-like_dom_sf"/>
</dbReference>
<evidence type="ECO:0000256" key="1">
    <source>
        <dbReference type="ARBA" id="ARBA00007768"/>
    </source>
</evidence>
<sequence length="201" mass="20499">MHVLVRPRPGDFVYDADELALTERELRAAIRSGAAGVVVGALTRDGRIDRPAVARLAALARAEHPAIRVTVHRALDHSSDPVLALADLAGLPAESRIDRVLTSGGASRAGLGLETLRRLVDSGSGIEVMAGGGVTIADIPLLVGVGVDAVHLSAKRTVTAAPTSGTRPALGAQDAAAHSVTDAAIVAEARAALDTAARRQG</sequence>
<proteinExistence type="inferred from homology"/>
<gene>
    <name evidence="3" type="ORF">GCM10022256_15470</name>
</gene>
<reference evidence="4" key="1">
    <citation type="journal article" date="2019" name="Int. J. Syst. Evol. Microbiol.">
        <title>The Global Catalogue of Microorganisms (GCM) 10K type strain sequencing project: providing services to taxonomists for standard genome sequencing and annotation.</title>
        <authorList>
            <consortium name="The Broad Institute Genomics Platform"/>
            <consortium name="The Broad Institute Genome Sequencing Center for Infectious Disease"/>
            <person name="Wu L."/>
            <person name="Ma J."/>
        </authorList>
    </citation>
    <scope>NUCLEOTIDE SEQUENCE [LARGE SCALE GENOMIC DNA]</scope>
    <source>
        <strain evidence="4">JCM 17442</strain>
    </source>
</reference>
<dbReference type="InterPro" id="IPR005627">
    <property type="entry name" value="CutC-like"/>
</dbReference>
<keyword evidence="4" id="KW-1185">Reference proteome</keyword>
<evidence type="ECO:0000313" key="3">
    <source>
        <dbReference type="EMBL" id="GAA4265935.1"/>
    </source>
</evidence>
<accession>A0ABP8E157</accession>
<organism evidence="3 4">
    <name type="scientific">Frondihabitans peucedani</name>
    <dbReference type="NCBI Taxonomy" id="598626"/>
    <lineage>
        <taxon>Bacteria</taxon>
        <taxon>Bacillati</taxon>
        <taxon>Actinomycetota</taxon>
        <taxon>Actinomycetes</taxon>
        <taxon>Micrococcales</taxon>
        <taxon>Microbacteriaceae</taxon>
        <taxon>Frondihabitans</taxon>
    </lineage>
</organism>
<dbReference type="Pfam" id="PF03932">
    <property type="entry name" value="CutC"/>
    <property type="match status" value="1"/>
</dbReference>
<protein>
    <recommendedName>
        <fullName evidence="2">Copper homeostasis protein cutC homolog</fullName>
    </recommendedName>
</protein>
<evidence type="ECO:0000256" key="2">
    <source>
        <dbReference type="ARBA" id="ARBA00019014"/>
    </source>
</evidence>
<name>A0ABP8E157_9MICO</name>
<dbReference type="PANTHER" id="PTHR12598">
    <property type="entry name" value="COPPER HOMEOSTASIS PROTEIN CUTC"/>
    <property type="match status" value="1"/>
</dbReference>
<evidence type="ECO:0000313" key="4">
    <source>
        <dbReference type="Proteomes" id="UP001501594"/>
    </source>
</evidence>